<keyword evidence="1 5" id="KW-0597">Phosphoprotein</keyword>
<dbReference type="GO" id="GO:0000160">
    <property type="term" value="P:phosphorelay signal transduction system"/>
    <property type="evidence" value="ECO:0007669"/>
    <property type="project" value="InterPro"/>
</dbReference>
<gene>
    <name evidence="8" type="ORF">BCL90_1365</name>
    <name evidence="9" type="ORF">E3V97_14815</name>
</gene>
<dbReference type="InterPro" id="IPR016032">
    <property type="entry name" value="Sig_transdc_resp-reg_C-effctor"/>
</dbReference>
<evidence type="ECO:0000313" key="10">
    <source>
        <dbReference type="Proteomes" id="UP000273898"/>
    </source>
</evidence>
<keyword evidence="2" id="KW-0805">Transcription regulation</keyword>
<keyword evidence="3" id="KW-0238">DNA-binding</keyword>
<organism evidence="8 10">
    <name type="scientific">Pedobacter alluvionis</name>
    <dbReference type="NCBI Taxonomy" id="475253"/>
    <lineage>
        <taxon>Bacteria</taxon>
        <taxon>Pseudomonadati</taxon>
        <taxon>Bacteroidota</taxon>
        <taxon>Sphingobacteriia</taxon>
        <taxon>Sphingobacteriales</taxon>
        <taxon>Sphingobacteriaceae</taxon>
        <taxon>Pedobacter</taxon>
    </lineage>
</organism>
<dbReference type="SMART" id="SM00421">
    <property type="entry name" value="HTH_LUXR"/>
    <property type="match status" value="1"/>
</dbReference>
<sequence>MSDQIKNIALVDDHVLFRKGLAALISYFPSYNILFEAANGKDFIRQLKIYDVPDIVLLDINMPEMDGYSTASWLRTNHPEVNILALSTMDAETAIIKMITNGAKGYVLKDAEPEELKRAFDEVISKGYFYNDLVTRKVMQSLSSLATNSKISDFVKLTEREMEFLKYTCTEKTYNEIAAEMFVSPRTIDGYRNSLCEKLQLKSRTGLALYAVKHGIVKI</sequence>
<keyword evidence="11" id="KW-1185">Reference proteome</keyword>
<dbReference type="AlphaFoldDB" id="A0A497YCE2"/>
<name>A0A497YCE2_9SPHI</name>
<keyword evidence="4" id="KW-0804">Transcription</keyword>
<dbReference type="InterPro" id="IPR039420">
    <property type="entry name" value="WalR-like"/>
</dbReference>
<dbReference type="PANTHER" id="PTHR43214">
    <property type="entry name" value="TWO-COMPONENT RESPONSE REGULATOR"/>
    <property type="match status" value="1"/>
</dbReference>
<dbReference type="EMBL" id="SOPX01000002">
    <property type="protein sequence ID" value="TFB31847.1"/>
    <property type="molecule type" value="Genomic_DNA"/>
</dbReference>
<dbReference type="PROSITE" id="PS50043">
    <property type="entry name" value="HTH_LUXR_2"/>
    <property type="match status" value="1"/>
</dbReference>
<comment type="caution">
    <text evidence="8">The sequence shown here is derived from an EMBL/GenBank/DDBJ whole genome shotgun (WGS) entry which is preliminary data.</text>
</comment>
<dbReference type="SMART" id="SM00448">
    <property type="entry name" value="REC"/>
    <property type="match status" value="1"/>
</dbReference>
<dbReference type="Pfam" id="PF00072">
    <property type="entry name" value="Response_reg"/>
    <property type="match status" value="1"/>
</dbReference>
<accession>A0A497YCE2</accession>
<dbReference type="PROSITE" id="PS50110">
    <property type="entry name" value="RESPONSE_REGULATORY"/>
    <property type="match status" value="1"/>
</dbReference>
<evidence type="ECO:0000313" key="9">
    <source>
        <dbReference type="EMBL" id="TFB31847.1"/>
    </source>
</evidence>
<dbReference type="CDD" id="cd17535">
    <property type="entry name" value="REC_NarL-like"/>
    <property type="match status" value="1"/>
</dbReference>
<feature type="domain" description="Response regulatory" evidence="7">
    <location>
        <begin position="7"/>
        <end position="124"/>
    </location>
</feature>
<dbReference type="Pfam" id="PF00196">
    <property type="entry name" value="GerE"/>
    <property type="match status" value="1"/>
</dbReference>
<dbReference type="PRINTS" id="PR00038">
    <property type="entry name" value="HTHLUXR"/>
</dbReference>
<feature type="domain" description="HTH luxR-type" evidence="6">
    <location>
        <begin position="150"/>
        <end position="215"/>
    </location>
</feature>
<dbReference type="GO" id="GO:0006355">
    <property type="term" value="P:regulation of DNA-templated transcription"/>
    <property type="evidence" value="ECO:0007669"/>
    <property type="project" value="InterPro"/>
</dbReference>
<dbReference type="SUPFAM" id="SSF46894">
    <property type="entry name" value="C-terminal effector domain of the bipartite response regulators"/>
    <property type="match status" value="1"/>
</dbReference>
<evidence type="ECO:0000313" key="8">
    <source>
        <dbReference type="EMBL" id="RLJ80581.1"/>
    </source>
</evidence>
<dbReference type="PANTHER" id="PTHR43214:SF41">
    <property type="entry name" value="NITRATE_NITRITE RESPONSE REGULATOR PROTEIN NARP"/>
    <property type="match status" value="1"/>
</dbReference>
<evidence type="ECO:0000256" key="2">
    <source>
        <dbReference type="ARBA" id="ARBA00023015"/>
    </source>
</evidence>
<evidence type="ECO:0000256" key="4">
    <source>
        <dbReference type="ARBA" id="ARBA00023163"/>
    </source>
</evidence>
<dbReference type="SUPFAM" id="SSF52172">
    <property type="entry name" value="CheY-like"/>
    <property type="match status" value="1"/>
</dbReference>
<dbReference type="InterPro" id="IPR058245">
    <property type="entry name" value="NreC/VraR/RcsB-like_REC"/>
</dbReference>
<reference evidence="9 11" key="2">
    <citation type="submission" date="2019-03" db="EMBL/GenBank/DDBJ databases">
        <authorList>
            <person name="He R.-H."/>
        </authorList>
    </citation>
    <scope>NUCLEOTIDE SEQUENCE [LARGE SCALE GENOMIC DNA]</scope>
    <source>
        <strain evidence="9 11">DSM 19624</strain>
    </source>
</reference>
<evidence type="ECO:0000256" key="3">
    <source>
        <dbReference type="ARBA" id="ARBA00023125"/>
    </source>
</evidence>
<dbReference type="InterPro" id="IPR000792">
    <property type="entry name" value="Tscrpt_reg_LuxR_C"/>
</dbReference>
<dbReference type="RefSeq" id="WP_121283175.1">
    <property type="nucleotide sequence ID" value="NZ_RCCK01000010.1"/>
</dbReference>
<dbReference type="InterPro" id="IPR001789">
    <property type="entry name" value="Sig_transdc_resp-reg_receiver"/>
</dbReference>
<dbReference type="Gene3D" id="3.40.50.2300">
    <property type="match status" value="1"/>
</dbReference>
<dbReference type="InterPro" id="IPR011006">
    <property type="entry name" value="CheY-like_superfamily"/>
</dbReference>
<reference evidence="8 10" key="1">
    <citation type="submission" date="2018-10" db="EMBL/GenBank/DDBJ databases">
        <title>Genomic Encyclopedia of Archaeal and Bacterial Type Strains, Phase II (KMG-II): from individual species to whole genera.</title>
        <authorList>
            <person name="Goeker M."/>
        </authorList>
    </citation>
    <scope>NUCLEOTIDE SEQUENCE [LARGE SCALE GENOMIC DNA]</scope>
    <source>
        <strain evidence="8 10">DSM 19624</strain>
    </source>
</reference>
<dbReference type="CDD" id="cd06170">
    <property type="entry name" value="LuxR_C_like"/>
    <property type="match status" value="1"/>
</dbReference>
<feature type="modified residue" description="4-aspartylphosphate" evidence="5">
    <location>
        <position position="59"/>
    </location>
</feature>
<evidence type="ECO:0000256" key="1">
    <source>
        <dbReference type="ARBA" id="ARBA00022553"/>
    </source>
</evidence>
<evidence type="ECO:0000259" key="7">
    <source>
        <dbReference type="PROSITE" id="PS50110"/>
    </source>
</evidence>
<proteinExistence type="predicted"/>
<evidence type="ECO:0000259" key="6">
    <source>
        <dbReference type="PROSITE" id="PS50043"/>
    </source>
</evidence>
<evidence type="ECO:0000313" key="11">
    <source>
        <dbReference type="Proteomes" id="UP000297429"/>
    </source>
</evidence>
<dbReference type="GO" id="GO:0003677">
    <property type="term" value="F:DNA binding"/>
    <property type="evidence" value="ECO:0007669"/>
    <property type="project" value="UniProtKB-KW"/>
</dbReference>
<protein>
    <submittedName>
        <fullName evidence="8">LuxR family two component transcriptional regulator</fullName>
    </submittedName>
    <submittedName>
        <fullName evidence="9">Response regulator transcription factor</fullName>
    </submittedName>
</protein>
<dbReference type="Proteomes" id="UP000297429">
    <property type="component" value="Unassembled WGS sequence"/>
</dbReference>
<dbReference type="OrthoDB" id="9797341at2"/>
<evidence type="ECO:0000256" key="5">
    <source>
        <dbReference type="PROSITE-ProRule" id="PRU00169"/>
    </source>
</evidence>
<dbReference type="EMBL" id="RCCK01000010">
    <property type="protein sequence ID" value="RLJ80581.1"/>
    <property type="molecule type" value="Genomic_DNA"/>
</dbReference>
<dbReference type="Proteomes" id="UP000273898">
    <property type="component" value="Unassembled WGS sequence"/>
</dbReference>